<dbReference type="PANTHER" id="PTHR30309:SF0">
    <property type="entry name" value="GLYCEROL-3-PHOSPHATE ACYLTRANSFERASE-RELATED"/>
    <property type="match status" value="1"/>
</dbReference>
<comment type="function">
    <text evidence="10">Catalyzes the transfer of an acyl group from acyl-phosphate (acyl-PO(4)) to glycerol-3-phosphate (G3P) to form lysophosphatidic acid (LPA). This enzyme utilizes acyl-phosphate as fatty acyl donor, but not acyl-CoA or acyl-ACP.</text>
</comment>
<reference evidence="11 12" key="1">
    <citation type="journal article" date="2018" name="Aquat. Microb. Ecol.">
        <title>Gammaproteobacterial methanotrophs dominate.</title>
        <authorList>
            <person name="Rissanen A.J."/>
            <person name="Saarenheimo J."/>
            <person name="Tiirola M."/>
            <person name="Peura S."/>
            <person name="Aalto S.L."/>
            <person name="Karvinen A."/>
            <person name="Nykanen H."/>
        </authorList>
    </citation>
    <scope>NUCLEOTIDE SEQUENCE [LARGE SCALE GENOMIC DNA]</scope>
    <source>
        <strain evidence="11">AMbin10</strain>
    </source>
</reference>
<proteinExistence type="inferred from homology"/>
<dbReference type="UniPathway" id="UPA00085"/>
<dbReference type="InterPro" id="IPR003811">
    <property type="entry name" value="G3P_acylTferase_PlsY"/>
</dbReference>
<feature type="transmembrane region" description="Helical" evidence="10">
    <location>
        <begin position="80"/>
        <end position="100"/>
    </location>
</feature>
<keyword evidence="6 10" id="KW-0443">Lipid metabolism</keyword>
<evidence type="ECO:0000256" key="10">
    <source>
        <dbReference type="HAMAP-Rule" id="MF_01043"/>
    </source>
</evidence>
<dbReference type="PANTHER" id="PTHR30309">
    <property type="entry name" value="INNER MEMBRANE PROTEIN YGIH"/>
    <property type="match status" value="1"/>
</dbReference>
<dbReference type="GO" id="GO:0008654">
    <property type="term" value="P:phospholipid biosynthetic process"/>
    <property type="evidence" value="ECO:0007669"/>
    <property type="project" value="UniProtKB-UniRule"/>
</dbReference>
<keyword evidence="9 10" id="KW-1208">Phospholipid metabolism</keyword>
<comment type="pathway">
    <text evidence="10">Lipid metabolism; phospholipid metabolism.</text>
</comment>
<dbReference type="EMBL" id="QJPH01000389">
    <property type="protein sequence ID" value="PZN75331.1"/>
    <property type="molecule type" value="Genomic_DNA"/>
</dbReference>
<evidence type="ECO:0000256" key="2">
    <source>
        <dbReference type="ARBA" id="ARBA00022516"/>
    </source>
</evidence>
<evidence type="ECO:0000313" key="12">
    <source>
        <dbReference type="Proteomes" id="UP000249396"/>
    </source>
</evidence>
<comment type="catalytic activity">
    <reaction evidence="10">
        <text>an acyl phosphate + sn-glycerol 3-phosphate = a 1-acyl-sn-glycero-3-phosphate + phosphate</text>
        <dbReference type="Rhea" id="RHEA:34075"/>
        <dbReference type="ChEBI" id="CHEBI:43474"/>
        <dbReference type="ChEBI" id="CHEBI:57597"/>
        <dbReference type="ChEBI" id="CHEBI:57970"/>
        <dbReference type="ChEBI" id="CHEBI:59918"/>
        <dbReference type="EC" id="2.3.1.275"/>
    </reaction>
</comment>
<dbReference type="EC" id="2.3.1.275" evidence="10"/>
<keyword evidence="3 10" id="KW-0808">Transferase</keyword>
<name>A0A2W4QTA1_9GAMM</name>
<comment type="caution">
    <text evidence="10">Lacks conserved residue(s) required for the propagation of feature annotation.</text>
</comment>
<dbReference type="GO" id="GO:0043772">
    <property type="term" value="F:acyl-phosphate glycerol-3-phosphate acyltransferase activity"/>
    <property type="evidence" value="ECO:0007669"/>
    <property type="project" value="UniProtKB-UniRule"/>
</dbReference>
<keyword evidence="5 10" id="KW-1133">Transmembrane helix</keyword>
<comment type="caution">
    <text evidence="11">The sequence shown here is derived from an EMBL/GenBank/DDBJ whole genome shotgun (WGS) entry which is preliminary data.</text>
</comment>
<keyword evidence="2 10" id="KW-0444">Lipid biosynthesis</keyword>
<keyword evidence="8 10" id="KW-0594">Phospholipid biosynthesis</keyword>
<comment type="subcellular location">
    <subcellularLocation>
        <location evidence="10">Cell membrane</location>
        <topology evidence="10">Multi-pass membrane protein</topology>
    </subcellularLocation>
</comment>
<evidence type="ECO:0000256" key="9">
    <source>
        <dbReference type="ARBA" id="ARBA00023264"/>
    </source>
</evidence>
<evidence type="ECO:0000313" key="11">
    <source>
        <dbReference type="EMBL" id="PZN75331.1"/>
    </source>
</evidence>
<feature type="transmembrane region" description="Helical" evidence="10">
    <location>
        <begin position="151"/>
        <end position="175"/>
    </location>
</feature>
<evidence type="ECO:0000256" key="4">
    <source>
        <dbReference type="ARBA" id="ARBA00022692"/>
    </source>
</evidence>
<evidence type="ECO:0000256" key="7">
    <source>
        <dbReference type="ARBA" id="ARBA00023136"/>
    </source>
</evidence>
<dbReference type="GO" id="GO:0005886">
    <property type="term" value="C:plasma membrane"/>
    <property type="evidence" value="ECO:0007669"/>
    <property type="project" value="UniProtKB-SubCell"/>
</dbReference>
<evidence type="ECO:0000256" key="5">
    <source>
        <dbReference type="ARBA" id="ARBA00022989"/>
    </source>
</evidence>
<dbReference type="SMART" id="SM01207">
    <property type="entry name" value="G3P_acyltransf"/>
    <property type="match status" value="1"/>
</dbReference>
<dbReference type="Pfam" id="PF02660">
    <property type="entry name" value="G3P_acyltransf"/>
    <property type="match status" value="1"/>
</dbReference>
<dbReference type="Proteomes" id="UP000249396">
    <property type="component" value="Unassembled WGS sequence"/>
</dbReference>
<protein>
    <recommendedName>
        <fullName evidence="10">Glycerol-3-phosphate acyltransferase</fullName>
    </recommendedName>
    <alternativeName>
        <fullName evidence="10">Acyl-PO4 G3P acyltransferase</fullName>
    </alternativeName>
    <alternativeName>
        <fullName evidence="10">Acyl-phosphate--glycerol-3-phosphate acyltransferase</fullName>
    </alternativeName>
    <alternativeName>
        <fullName evidence="10">G3P acyltransferase</fullName>
        <shortName evidence="10">GPAT</shortName>
        <ecNumber evidence="10">2.3.1.275</ecNumber>
    </alternativeName>
    <alternativeName>
        <fullName evidence="10">Lysophosphatidic acid synthase</fullName>
        <shortName evidence="10">LPA synthase</shortName>
    </alternativeName>
</protein>
<sequence length="194" mass="20550">MWHWLLIPFAYLLGSLSSAVITSRLMGLPDPREEGSKNPGATNVLRLGGKKAAIITLLGDLLKGVVPLMVAKALTAPNEVLAAVGLAAFLGHLYPVFFGFKGGKGAATALGVLAGYSWLVGLAALLTWLSVAFVSRISSLAALTAAALAPVYVWFLLHSPVLTVATVLMCSLLFWRHKTNIQRILSGEESKIGR</sequence>
<evidence type="ECO:0000256" key="8">
    <source>
        <dbReference type="ARBA" id="ARBA00023209"/>
    </source>
</evidence>
<keyword evidence="4 10" id="KW-0812">Transmembrane</keyword>
<evidence type="ECO:0000256" key="6">
    <source>
        <dbReference type="ARBA" id="ARBA00023098"/>
    </source>
</evidence>
<dbReference type="HAMAP" id="MF_01043">
    <property type="entry name" value="PlsY"/>
    <property type="match status" value="1"/>
</dbReference>
<keyword evidence="11" id="KW-0012">Acyltransferase</keyword>
<keyword evidence="7 10" id="KW-0472">Membrane</keyword>
<evidence type="ECO:0000256" key="1">
    <source>
        <dbReference type="ARBA" id="ARBA00022475"/>
    </source>
</evidence>
<gene>
    <name evidence="10 11" type="primary">plsY</name>
    <name evidence="11" type="ORF">DM484_19060</name>
</gene>
<keyword evidence="1 10" id="KW-1003">Cell membrane</keyword>
<comment type="similarity">
    <text evidence="10">Belongs to the PlsY family.</text>
</comment>
<dbReference type="AlphaFoldDB" id="A0A2W4QTA1"/>
<comment type="subunit">
    <text evidence="10">Probably interacts with PlsX.</text>
</comment>
<feature type="transmembrane region" description="Helical" evidence="10">
    <location>
        <begin position="107"/>
        <end position="131"/>
    </location>
</feature>
<evidence type="ECO:0000256" key="3">
    <source>
        <dbReference type="ARBA" id="ARBA00022679"/>
    </source>
</evidence>
<accession>A0A2W4QTA1</accession>
<dbReference type="NCBIfam" id="TIGR00023">
    <property type="entry name" value="glycerol-3-phosphate 1-O-acyltransferase PlsY"/>
    <property type="match status" value="1"/>
</dbReference>
<organism evidence="11 12">
    <name type="scientific">Candidatus Methylumidiphilus alinenensis</name>
    <dbReference type="NCBI Taxonomy" id="2202197"/>
    <lineage>
        <taxon>Bacteria</taxon>
        <taxon>Pseudomonadati</taxon>
        <taxon>Pseudomonadota</taxon>
        <taxon>Gammaproteobacteria</taxon>
        <taxon>Methylococcales</taxon>
        <taxon>Candidatus Methylumidiphilus</taxon>
    </lineage>
</organism>